<organism evidence="15 16">
    <name type="scientific">Sulfobacillus harzensis</name>
    <dbReference type="NCBI Taxonomy" id="2729629"/>
    <lineage>
        <taxon>Bacteria</taxon>
        <taxon>Bacillati</taxon>
        <taxon>Bacillota</taxon>
        <taxon>Clostridia</taxon>
        <taxon>Eubacteriales</taxon>
        <taxon>Clostridiales Family XVII. Incertae Sedis</taxon>
        <taxon>Sulfobacillus</taxon>
    </lineage>
</organism>
<dbReference type="NCBIfam" id="NF045515">
    <property type="entry name" value="Glp_gephyrin"/>
    <property type="match status" value="1"/>
</dbReference>
<accession>A0A7Y0L1A7</accession>
<dbReference type="PANTHER" id="PTHR10192">
    <property type="entry name" value="MOLYBDOPTERIN BIOSYNTHESIS PROTEIN"/>
    <property type="match status" value="1"/>
</dbReference>
<dbReference type="GO" id="GO:0046872">
    <property type="term" value="F:metal ion binding"/>
    <property type="evidence" value="ECO:0007669"/>
    <property type="project" value="UniProtKB-UniRule"/>
</dbReference>
<dbReference type="InterPro" id="IPR036135">
    <property type="entry name" value="MoeA_linker/N_sf"/>
</dbReference>
<dbReference type="SUPFAM" id="SSF63867">
    <property type="entry name" value="MoeA C-terminal domain-like"/>
    <property type="match status" value="1"/>
</dbReference>
<dbReference type="Gene3D" id="2.40.340.10">
    <property type="entry name" value="MoeA, C-terminal, domain IV"/>
    <property type="match status" value="1"/>
</dbReference>
<evidence type="ECO:0000256" key="4">
    <source>
        <dbReference type="ARBA" id="ARBA00010763"/>
    </source>
</evidence>
<proteinExistence type="inferred from homology"/>
<evidence type="ECO:0000256" key="13">
    <source>
        <dbReference type="RuleBase" id="RU365090"/>
    </source>
</evidence>
<evidence type="ECO:0000256" key="8">
    <source>
        <dbReference type="ARBA" id="ARBA00022679"/>
    </source>
</evidence>
<reference evidence="15 16" key="1">
    <citation type="submission" date="2020-04" db="EMBL/GenBank/DDBJ databases">
        <authorList>
            <person name="Zhang R."/>
            <person name="Schippers A."/>
        </authorList>
    </citation>
    <scope>NUCLEOTIDE SEQUENCE [LARGE SCALE GENOMIC DNA]</scope>
    <source>
        <strain evidence="15 16">DSM 109850</strain>
    </source>
</reference>
<name>A0A7Y0L1A7_9FIRM</name>
<dbReference type="Gene3D" id="3.90.105.10">
    <property type="entry name" value="Molybdopterin biosynthesis moea protein, domain 2"/>
    <property type="match status" value="1"/>
</dbReference>
<evidence type="ECO:0000256" key="3">
    <source>
        <dbReference type="ARBA" id="ARBA00005046"/>
    </source>
</evidence>
<dbReference type="Pfam" id="PF03453">
    <property type="entry name" value="MoeA_N"/>
    <property type="match status" value="1"/>
</dbReference>
<comment type="function">
    <text evidence="2 13">Catalyzes the insertion of molybdate into adenylated molybdopterin with the concomitant release of AMP.</text>
</comment>
<dbReference type="SUPFAM" id="SSF63882">
    <property type="entry name" value="MoeA N-terminal region -like"/>
    <property type="match status" value="1"/>
</dbReference>
<comment type="caution">
    <text evidence="15">The sequence shown here is derived from an EMBL/GenBank/DDBJ whole genome shotgun (WGS) entry which is preliminary data.</text>
</comment>
<evidence type="ECO:0000256" key="5">
    <source>
        <dbReference type="ARBA" id="ARBA00013269"/>
    </source>
</evidence>
<evidence type="ECO:0000256" key="7">
    <source>
        <dbReference type="ARBA" id="ARBA00022505"/>
    </source>
</evidence>
<evidence type="ECO:0000313" key="16">
    <source>
        <dbReference type="Proteomes" id="UP000533476"/>
    </source>
</evidence>
<keyword evidence="9 13" id="KW-0479">Metal-binding</keyword>
<dbReference type="CDD" id="cd00887">
    <property type="entry name" value="MoeA"/>
    <property type="match status" value="1"/>
</dbReference>
<dbReference type="InterPro" id="IPR036425">
    <property type="entry name" value="MoaB/Mog-like_dom_sf"/>
</dbReference>
<evidence type="ECO:0000256" key="10">
    <source>
        <dbReference type="ARBA" id="ARBA00022842"/>
    </source>
</evidence>
<evidence type="ECO:0000259" key="14">
    <source>
        <dbReference type="SMART" id="SM00852"/>
    </source>
</evidence>
<dbReference type="GO" id="GO:0005829">
    <property type="term" value="C:cytosol"/>
    <property type="evidence" value="ECO:0007669"/>
    <property type="project" value="TreeGrafter"/>
</dbReference>
<dbReference type="InterPro" id="IPR005110">
    <property type="entry name" value="MoeA_linker/N"/>
</dbReference>
<dbReference type="InterPro" id="IPR036688">
    <property type="entry name" value="MoeA_C_domain_IV_sf"/>
</dbReference>
<evidence type="ECO:0000256" key="11">
    <source>
        <dbReference type="ARBA" id="ARBA00023150"/>
    </source>
</evidence>
<keyword evidence="11 13" id="KW-0501">Molybdenum cofactor biosynthesis</keyword>
<dbReference type="Pfam" id="PF03454">
    <property type="entry name" value="MoeA_C"/>
    <property type="match status" value="1"/>
</dbReference>
<dbReference type="GO" id="GO:0061599">
    <property type="term" value="F:molybdopterin molybdotransferase activity"/>
    <property type="evidence" value="ECO:0007669"/>
    <property type="project" value="UniProtKB-UniRule"/>
</dbReference>
<dbReference type="EMBL" id="JABBVZ010000008">
    <property type="protein sequence ID" value="NMP21464.1"/>
    <property type="molecule type" value="Genomic_DNA"/>
</dbReference>
<sequence>MLMPVEEAQKHILEGVGPLDRKETRTLSEALGCLLGEDVRADHDIPPFTNSSMDGYAVRSQDVQDASPEHPVRLRVLDVIRAGHPVNAPLEPLTAYKIMTGAPVPTTADAVVPIEWTREDRGNGVVILRDAPSGAHVRRQGEDMQAGAVVLKKGMFITPPIVGILASVGQSRVPIAAPPKVGILSTGDELREPSEPLFPGTIRNSNGYAIMAAIQEAGGHPLLYPSAPDDPQAIKELFTRASTECDVLVSSGGVSVGDFDFVKPVIESLGQLSLWRVNLKPGKPLAYGQVLGKPILGLPGNPVSALVTFELFVRPLIRTMLGDAHWQRPVVRLPLSTDFPHVEDRRQYVRSRLIMQGGHLMLWPHTNQGSAVQSSWEDVDALMIVPENTGPYRAGETLDAMLLSVSHIRSR</sequence>
<dbReference type="Gene3D" id="3.40.980.10">
    <property type="entry name" value="MoaB/Mog-like domain"/>
    <property type="match status" value="1"/>
</dbReference>
<dbReference type="Proteomes" id="UP000533476">
    <property type="component" value="Unassembled WGS sequence"/>
</dbReference>
<comment type="pathway">
    <text evidence="3 13">Cofactor biosynthesis; molybdopterin biosynthesis.</text>
</comment>
<dbReference type="PANTHER" id="PTHR10192:SF5">
    <property type="entry name" value="GEPHYRIN"/>
    <property type="match status" value="1"/>
</dbReference>
<evidence type="ECO:0000256" key="1">
    <source>
        <dbReference type="ARBA" id="ARBA00001946"/>
    </source>
</evidence>
<dbReference type="InterPro" id="IPR038987">
    <property type="entry name" value="MoeA-like"/>
</dbReference>
<dbReference type="Pfam" id="PF00994">
    <property type="entry name" value="MoCF_biosynth"/>
    <property type="match status" value="1"/>
</dbReference>
<comment type="similarity">
    <text evidence="4 13">Belongs to the MoeA family.</text>
</comment>
<evidence type="ECO:0000256" key="9">
    <source>
        <dbReference type="ARBA" id="ARBA00022723"/>
    </source>
</evidence>
<dbReference type="FunFam" id="3.40.980.10:FF:000004">
    <property type="entry name" value="Molybdopterin molybdenumtransferase"/>
    <property type="match status" value="1"/>
</dbReference>
<comment type="catalytic activity">
    <reaction evidence="12">
        <text>adenylyl-molybdopterin + molybdate = Mo-molybdopterin + AMP + H(+)</text>
        <dbReference type="Rhea" id="RHEA:35047"/>
        <dbReference type="ChEBI" id="CHEBI:15378"/>
        <dbReference type="ChEBI" id="CHEBI:36264"/>
        <dbReference type="ChEBI" id="CHEBI:62727"/>
        <dbReference type="ChEBI" id="CHEBI:71302"/>
        <dbReference type="ChEBI" id="CHEBI:456215"/>
        <dbReference type="EC" id="2.10.1.1"/>
    </reaction>
</comment>
<feature type="domain" description="MoaB/Mog" evidence="14">
    <location>
        <begin position="182"/>
        <end position="319"/>
    </location>
</feature>
<dbReference type="GO" id="GO:0006777">
    <property type="term" value="P:Mo-molybdopterin cofactor biosynthetic process"/>
    <property type="evidence" value="ECO:0007669"/>
    <property type="project" value="UniProtKB-UniRule"/>
</dbReference>
<evidence type="ECO:0000256" key="6">
    <source>
        <dbReference type="ARBA" id="ARBA00021108"/>
    </source>
</evidence>
<keyword evidence="8 13" id="KW-0808">Transferase</keyword>
<dbReference type="NCBIfam" id="TIGR00177">
    <property type="entry name" value="molyb_syn"/>
    <property type="match status" value="1"/>
</dbReference>
<evidence type="ECO:0000256" key="2">
    <source>
        <dbReference type="ARBA" id="ARBA00002901"/>
    </source>
</evidence>
<evidence type="ECO:0000313" key="15">
    <source>
        <dbReference type="EMBL" id="NMP21464.1"/>
    </source>
</evidence>
<dbReference type="UniPathway" id="UPA00344"/>
<dbReference type="AlphaFoldDB" id="A0A7Y0L1A7"/>
<dbReference type="SMART" id="SM00852">
    <property type="entry name" value="MoCF_biosynth"/>
    <property type="match status" value="1"/>
</dbReference>
<keyword evidence="16" id="KW-1185">Reference proteome</keyword>
<evidence type="ECO:0000256" key="12">
    <source>
        <dbReference type="ARBA" id="ARBA00047317"/>
    </source>
</evidence>
<keyword evidence="7 13" id="KW-0500">Molybdenum</keyword>
<dbReference type="RefSeq" id="WP_169096843.1">
    <property type="nucleotide sequence ID" value="NZ_JABBVZ010000008.1"/>
</dbReference>
<comment type="cofactor">
    <cofactor evidence="1 13">
        <name>Mg(2+)</name>
        <dbReference type="ChEBI" id="CHEBI:18420"/>
    </cofactor>
</comment>
<dbReference type="InterPro" id="IPR001453">
    <property type="entry name" value="MoaB/Mog_dom"/>
</dbReference>
<dbReference type="Gene3D" id="2.170.190.11">
    <property type="entry name" value="Molybdopterin biosynthesis moea protein, domain 3"/>
    <property type="match status" value="1"/>
</dbReference>
<keyword evidence="10 13" id="KW-0460">Magnesium</keyword>
<gene>
    <name evidence="15" type="ORF">HIJ39_03710</name>
</gene>
<dbReference type="SUPFAM" id="SSF53218">
    <property type="entry name" value="Molybdenum cofactor biosynthesis proteins"/>
    <property type="match status" value="1"/>
</dbReference>
<protein>
    <recommendedName>
        <fullName evidence="6 13">Molybdopterin molybdenumtransferase</fullName>
        <ecNumber evidence="5 13">2.10.1.1</ecNumber>
    </recommendedName>
</protein>
<dbReference type="EC" id="2.10.1.1" evidence="5 13"/>
<dbReference type="InterPro" id="IPR005111">
    <property type="entry name" value="MoeA_C_domain_IV"/>
</dbReference>